<dbReference type="PANTHER" id="PTHR33065">
    <property type="entry name" value="OS07G0486400 PROTEIN"/>
    <property type="match status" value="1"/>
</dbReference>
<evidence type="ECO:0000313" key="3">
    <source>
        <dbReference type="EnsemblPlants" id="OPUNC04G13430.1"/>
    </source>
</evidence>
<feature type="region of interest" description="Disordered" evidence="1">
    <location>
        <begin position="1"/>
        <end position="80"/>
    </location>
</feature>
<reference evidence="3" key="2">
    <citation type="submission" date="2018-05" db="EMBL/GenBank/DDBJ databases">
        <title>OpunRS2 (Oryza punctata Reference Sequence Version 2).</title>
        <authorList>
            <person name="Zhang J."/>
            <person name="Kudrna D."/>
            <person name="Lee S."/>
            <person name="Talag J."/>
            <person name="Welchert J."/>
            <person name="Wing R.A."/>
        </authorList>
    </citation>
    <scope>NUCLEOTIDE SEQUENCE [LARGE SCALE GENOMIC DNA]</scope>
</reference>
<dbReference type="PANTHER" id="PTHR33065:SF88">
    <property type="entry name" value="OS11G0104220 PROTEIN"/>
    <property type="match status" value="1"/>
</dbReference>
<dbReference type="eggNOG" id="ENOG502RRNC">
    <property type="taxonomic scope" value="Eukaryota"/>
</dbReference>
<sequence length="459" mass="51830">MEETKGGGSSSVPWAMEVETKGRGGGNSIPSGAAVETKGRGGEGKAFRKGRREEEEDQEEYEEGRSGEGGKACAAKSRRIDGQIDSTMDEEEEDEYGEVEEYKLMEVALDEEDGEETDEEASSRRMKMMQEMGHDYIEIDEEQKMRDYRAWWESLWSASFGSFEDTTSVPAMRYTHGPIPVYAICDDVMQIFSIEVGLQWPLHVYGLVAIRDSVDHNRNLLFHRTRDDCQILTQQDSFLQLTGPSRTILLIDPVEFDILLKVKGRTESDDQVLSFQFFKQVESCSGYRSVTMIRRCHPMNFRRFSKLKFTYAILDRAVEATICRVKVVRGSWAKENRGRIVCSTSSLGHEEIELLDSRHTETMPIGSDDVIKLSRRVVNVELRGELIVCVTTTQVGDNTIDGDGTAQDEASSITDKVRFRPNISGESCGTCKLGFCEVEITVAWSLLAMEQEDTPLLFR</sequence>
<protein>
    <recommendedName>
        <fullName evidence="2">DUF6598 domain-containing protein</fullName>
    </recommendedName>
</protein>
<evidence type="ECO:0000259" key="2">
    <source>
        <dbReference type="Pfam" id="PF20241"/>
    </source>
</evidence>
<proteinExistence type="predicted"/>
<dbReference type="Pfam" id="PF20241">
    <property type="entry name" value="DUF6598"/>
    <property type="match status" value="1"/>
</dbReference>
<feature type="domain" description="DUF6598" evidence="2">
    <location>
        <begin position="189"/>
        <end position="442"/>
    </location>
</feature>
<accession>A0A0E0KRQ0</accession>
<name>A0A0E0KRQ0_ORYPU</name>
<dbReference type="InterPro" id="IPR046533">
    <property type="entry name" value="DUF6598"/>
</dbReference>
<dbReference type="HOGENOM" id="CLU_030845_0_1_1"/>
<feature type="compositionally biased region" description="Basic and acidic residues" evidence="1">
    <location>
        <begin position="37"/>
        <end position="46"/>
    </location>
</feature>
<dbReference type="AlphaFoldDB" id="A0A0E0KRQ0"/>
<organism evidence="3">
    <name type="scientific">Oryza punctata</name>
    <name type="common">Red rice</name>
    <dbReference type="NCBI Taxonomy" id="4537"/>
    <lineage>
        <taxon>Eukaryota</taxon>
        <taxon>Viridiplantae</taxon>
        <taxon>Streptophyta</taxon>
        <taxon>Embryophyta</taxon>
        <taxon>Tracheophyta</taxon>
        <taxon>Spermatophyta</taxon>
        <taxon>Magnoliopsida</taxon>
        <taxon>Liliopsida</taxon>
        <taxon>Poales</taxon>
        <taxon>Poaceae</taxon>
        <taxon>BOP clade</taxon>
        <taxon>Oryzoideae</taxon>
        <taxon>Oryzeae</taxon>
        <taxon>Oryzinae</taxon>
        <taxon>Oryza</taxon>
    </lineage>
</organism>
<reference evidence="3" key="1">
    <citation type="submission" date="2015-04" db="UniProtKB">
        <authorList>
            <consortium name="EnsemblPlants"/>
        </authorList>
    </citation>
    <scope>IDENTIFICATION</scope>
</reference>
<dbReference type="Proteomes" id="UP000026962">
    <property type="component" value="Chromosome 4"/>
</dbReference>
<keyword evidence="4" id="KW-1185">Reference proteome</keyword>
<dbReference type="Gramene" id="OPUNC04G13430.1">
    <property type="protein sequence ID" value="OPUNC04G13430.1"/>
    <property type="gene ID" value="OPUNC04G13430"/>
</dbReference>
<evidence type="ECO:0000256" key="1">
    <source>
        <dbReference type="SAM" id="MobiDB-lite"/>
    </source>
</evidence>
<evidence type="ECO:0000313" key="4">
    <source>
        <dbReference type="Proteomes" id="UP000026962"/>
    </source>
</evidence>
<dbReference type="EnsemblPlants" id="OPUNC04G13430.1">
    <property type="protein sequence ID" value="OPUNC04G13430.1"/>
    <property type="gene ID" value="OPUNC04G13430"/>
</dbReference>